<protein>
    <submittedName>
        <fullName evidence="5">KipI family sensor histidine kinase inhibitor</fullName>
    </submittedName>
</protein>
<dbReference type="SUPFAM" id="SSF50891">
    <property type="entry name" value="Cyclophilin-like"/>
    <property type="match status" value="1"/>
</dbReference>
<gene>
    <name evidence="5" type="ORF">FHW37_101498</name>
</gene>
<comment type="caution">
    <text evidence="5">The sequence shown here is derived from an EMBL/GenBank/DDBJ whole genome shotgun (WGS) entry which is preliminary data.</text>
</comment>
<dbReference type="Proteomes" id="UP000320653">
    <property type="component" value="Unassembled WGS sequence"/>
</dbReference>
<evidence type="ECO:0000259" key="4">
    <source>
        <dbReference type="SMART" id="SM00796"/>
    </source>
</evidence>
<dbReference type="PANTHER" id="PTHR34698:SF2">
    <property type="entry name" value="5-OXOPROLINASE SUBUNIT B"/>
    <property type="match status" value="1"/>
</dbReference>
<dbReference type="Gene3D" id="3.30.1360.40">
    <property type="match status" value="1"/>
</dbReference>
<keyword evidence="2" id="KW-0378">Hydrolase</keyword>
<dbReference type="Pfam" id="PF02682">
    <property type="entry name" value="CT_C_D"/>
    <property type="match status" value="1"/>
</dbReference>
<accession>A0A561R7U9</accession>
<dbReference type="Gene3D" id="2.40.100.10">
    <property type="entry name" value="Cyclophilin-like"/>
    <property type="match status" value="1"/>
</dbReference>
<evidence type="ECO:0000256" key="3">
    <source>
        <dbReference type="ARBA" id="ARBA00022840"/>
    </source>
</evidence>
<dbReference type="SUPFAM" id="SSF160467">
    <property type="entry name" value="PH0987 N-terminal domain-like"/>
    <property type="match status" value="1"/>
</dbReference>
<feature type="domain" description="Carboxyltransferase" evidence="4">
    <location>
        <begin position="14"/>
        <end position="214"/>
    </location>
</feature>
<dbReference type="NCBIfam" id="TIGR00370">
    <property type="entry name" value="5-oxoprolinase subunit PxpB"/>
    <property type="match status" value="1"/>
</dbReference>
<evidence type="ECO:0000256" key="2">
    <source>
        <dbReference type="ARBA" id="ARBA00022801"/>
    </source>
</evidence>
<dbReference type="InterPro" id="IPR010016">
    <property type="entry name" value="PxpB"/>
</dbReference>
<dbReference type="AlphaFoldDB" id="A0A561R7U9"/>
<evidence type="ECO:0000313" key="6">
    <source>
        <dbReference type="Proteomes" id="UP000320653"/>
    </source>
</evidence>
<keyword evidence="1" id="KW-0547">Nucleotide-binding</keyword>
<name>A0A561R7U9_9HYPH</name>
<dbReference type="SMART" id="SM00796">
    <property type="entry name" value="AHS1"/>
    <property type="match status" value="1"/>
</dbReference>
<keyword evidence="3" id="KW-0067">ATP-binding</keyword>
<dbReference type="EMBL" id="VIWP01000001">
    <property type="protein sequence ID" value="TWF58694.1"/>
    <property type="molecule type" value="Genomic_DNA"/>
</dbReference>
<sequence length="249" mass="26896">MSLLASSGTGISYPRIIRCGDRAIGIEFSDQVSETANLQVLTLDASLAADPIDGVLETIPTYRSLTVIYDPKTVRGAKLGEALLQRAAQGEIERSAGRLLEFPVFYGGEHQADLEDLARLKDMTVADVIALHASAEYRVYMIGFAPGFAYLGGLPEILHTPRLAVPRQRIEAGAIGIGGRQSSINSVPGPSGWRFLGRTLFKLFDPMRPEPFLLKAGDRILFRGIDAAEAAELDRQVSAGTAKLKEIAE</sequence>
<organism evidence="5 6">
    <name type="scientific">Neorhizobium alkalisoli</name>
    <dbReference type="NCBI Taxonomy" id="528178"/>
    <lineage>
        <taxon>Bacteria</taxon>
        <taxon>Pseudomonadati</taxon>
        <taxon>Pseudomonadota</taxon>
        <taxon>Alphaproteobacteria</taxon>
        <taxon>Hyphomicrobiales</taxon>
        <taxon>Rhizobiaceae</taxon>
        <taxon>Rhizobium/Agrobacterium group</taxon>
        <taxon>Neorhizobium</taxon>
    </lineage>
</organism>
<dbReference type="RefSeq" id="WP_145632041.1">
    <property type="nucleotide sequence ID" value="NZ_VIWP01000001.1"/>
</dbReference>
<evidence type="ECO:0000313" key="5">
    <source>
        <dbReference type="EMBL" id="TWF58694.1"/>
    </source>
</evidence>
<proteinExistence type="predicted"/>
<dbReference type="InterPro" id="IPR003833">
    <property type="entry name" value="CT_C_D"/>
</dbReference>
<dbReference type="GO" id="GO:0016787">
    <property type="term" value="F:hydrolase activity"/>
    <property type="evidence" value="ECO:0007669"/>
    <property type="project" value="UniProtKB-KW"/>
</dbReference>
<reference evidence="5 6" key="1">
    <citation type="submission" date="2019-06" db="EMBL/GenBank/DDBJ databases">
        <title>Sorghum-associated microbial communities from plants grown in Nebraska, USA.</title>
        <authorList>
            <person name="Schachtman D."/>
        </authorList>
    </citation>
    <scope>NUCLEOTIDE SEQUENCE [LARGE SCALE GENOMIC DNA]</scope>
    <source>
        <strain evidence="5 6">1225</strain>
    </source>
</reference>
<dbReference type="PANTHER" id="PTHR34698">
    <property type="entry name" value="5-OXOPROLINASE SUBUNIT B"/>
    <property type="match status" value="1"/>
</dbReference>
<evidence type="ECO:0000256" key="1">
    <source>
        <dbReference type="ARBA" id="ARBA00022741"/>
    </source>
</evidence>
<keyword evidence="6" id="KW-1185">Reference proteome</keyword>
<dbReference type="GO" id="GO:0005524">
    <property type="term" value="F:ATP binding"/>
    <property type="evidence" value="ECO:0007669"/>
    <property type="project" value="UniProtKB-KW"/>
</dbReference>
<dbReference type="InterPro" id="IPR029000">
    <property type="entry name" value="Cyclophilin-like_dom_sf"/>
</dbReference>
<dbReference type="OrthoDB" id="9778567at2"/>